<sequence>MDSRCKLLSGNMGIANVRVLKWDIKASLCSLSLLNFPCGEGSCCRHVLGFLCTAMNKSYSVTDWAMHDGDSGIKSVDNNVRIWALNLQDQDDDLDIEPEERAKFRHQSQNEEADVSDLDLNKGEDDLDSGPFVSVDEKMKKQEEEKEKIELPLVIHAKSPSPLPEDIGNPAGCVRRTLELVESVMHSHNDHRSESRVDTAE</sequence>
<dbReference type="KEGG" id="cvn:111137464"/>
<proteinExistence type="predicted"/>
<dbReference type="Proteomes" id="UP000694844">
    <property type="component" value="Chromosome 1"/>
</dbReference>
<evidence type="ECO:0000313" key="3">
    <source>
        <dbReference type="RefSeq" id="XP_022344649.1"/>
    </source>
</evidence>
<feature type="region of interest" description="Disordered" evidence="1">
    <location>
        <begin position="103"/>
        <end position="132"/>
    </location>
</feature>
<evidence type="ECO:0000256" key="1">
    <source>
        <dbReference type="SAM" id="MobiDB-lite"/>
    </source>
</evidence>
<accession>A0A8B8EXC3</accession>
<reference evidence="2" key="1">
    <citation type="submission" date="2024-06" db="UniProtKB">
        <authorList>
            <consortium name="RefSeq"/>
        </authorList>
    </citation>
    <scope>NUCLEOTIDE SEQUENCE [LARGE SCALE GENOMIC DNA]</scope>
</reference>
<dbReference type="RefSeq" id="XP_022344649.1">
    <property type="nucleotide sequence ID" value="XM_022488941.1"/>
</dbReference>
<dbReference type="AlphaFoldDB" id="A0A8B8EXC3"/>
<evidence type="ECO:0000313" key="2">
    <source>
        <dbReference type="Proteomes" id="UP000694844"/>
    </source>
</evidence>
<keyword evidence="2" id="KW-1185">Reference proteome</keyword>
<organism evidence="2 3">
    <name type="scientific">Crassostrea virginica</name>
    <name type="common">Eastern oyster</name>
    <dbReference type="NCBI Taxonomy" id="6565"/>
    <lineage>
        <taxon>Eukaryota</taxon>
        <taxon>Metazoa</taxon>
        <taxon>Spiralia</taxon>
        <taxon>Lophotrochozoa</taxon>
        <taxon>Mollusca</taxon>
        <taxon>Bivalvia</taxon>
        <taxon>Autobranchia</taxon>
        <taxon>Pteriomorphia</taxon>
        <taxon>Ostreida</taxon>
        <taxon>Ostreoidea</taxon>
        <taxon>Ostreidae</taxon>
        <taxon>Crassostrea</taxon>
    </lineage>
</organism>
<name>A0A8B8EXC3_CRAVI</name>
<gene>
    <name evidence="3" type="primary">LOC111137464</name>
</gene>
<protein>
    <submittedName>
        <fullName evidence="3">Uncharacterized protein LOC111137464</fullName>
    </submittedName>
</protein>
<dbReference type="OrthoDB" id="6154813at2759"/>
<dbReference type="GeneID" id="111137464"/>
<reference evidence="3" key="2">
    <citation type="submission" date="2025-08" db="UniProtKB">
        <authorList>
            <consortium name="RefSeq"/>
        </authorList>
    </citation>
    <scope>IDENTIFICATION</scope>
    <source>
        <tissue evidence="3">Whole sample</tissue>
    </source>
</reference>